<evidence type="ECO:0000313" key="1">
    <source>
        <dbReference type="EMBL" id="SVA69150.1"/>
    </source>
</evidence>
<accession>A0A381XWZ6</accession>
<feature type="non-terminal residue" evidence="1">
    <location>
        <position position="77"/>
    </location>
</feature>
<dbReference type="EMBL" id="UINC01016642">
    <property type="protein sequence ID" value="SVA69150.1"/>
    <property type="molecule type" value="Genomic_DNA"/>
</dbReference>
<gene>
    <name evidence="1" type="ORF">METZ01_LOCUS122004</name>
</gene>
<proteinExistence type="predicted"/>
<protein>
    <submittedName>
        <fullName evidence="1">Uncharacterized protein</fullName>
    </submittedName>
</protein>
<reference evidence="1" key="1">
    <citation type="submission" date="2018-05" db="EMBL/GenBank/DDBJ databases">
        <authorList>
            <person name="Lanie J.A."/>
            <person name="Ng W.-L."/>
            <person name="Kazmierczak K.M."/>
            <person name="Andrzejewski T.M."/>
            <person name="Davidsen T.M."/>
            <person name="Wayne K.J."/>
            <person name="Tettelin H."/>
            <person name="Glass J.I."/>
            <person name="Rusch D."/>
            <person name="Podicherti R."/>
            <person name="Tsui H.-C.T."/>
            <person name="Winkler M.E."/>
        </authorList>
    </citation>
    <scope>NUCLEOTIDE SEQUENCE</scope>
</reference>
<organism evidence="1">
    <name type="scientific">marine metagenome</name>
    <dbReference type="NCBI Taxonomy" id="408172"/>
    <lineage>
        <taxon>unclassified sequences</taxon>
        <taxon>metagenomes</taxon>
        <taxon>ecological metagenomes</taxon>
    </lineage>
</organism>
<name>A0A381XWZ6_9ZZZZ</name>
<dbReference type="AlphaFoldDB" id="A0A381XWZ6"/>
<sequence length="77" mass="8716">MKYVKYHETNVSGMSTLVVPLFGDSPAMISELTSQISPNRIILCHTSSESDSAHHNAQQLKFHLENRYQTLDEILVI</sequence>